<dbReference type="InterPro" id="IPR045851">
    <property type="entry name" value="AMP-bd_C_sf"/>
</dbReference>
<dbReference type="Gene3D" id="1.10.1200.10">
    <property type="entry name" value="ACP-like"/>
    <property type="match status" value="1"/>
</dbReference>
<dbReference type="CDD" id="cd07989">
    <property type="entry name" value="LPLAT_AGPAT-like"/>
    <property type="match status" value="1"/>
</dbReference>
<dbReference type="Pfam" id="PF23562">
    <property type="entry name" value="AMP-binding_C_3"/>
    <property type="match status" value="1"/>
</dbReference>
<organism evidence="5 6">
    <name type="scientific">Fusobacterium hominis</name>
    <dbReference type="NCBI Taxonomy" id="2764326"/>
    <lineage>
        <taxon>Bacteria</taxon>
        <taxon>Fusobacteriati</taxon>
        <taxon>Fusobacteriota</taxon>
        <taxon>Fusobacteriia</taxon>
        <taxon>Fusobacteriales</taxon>
        <taxon>Fusobacteriaceae</taxon>
        <taxon>Fusobacterium</taxon>
    </lineage>
</organism>
<dbReference type="Gene3D" id="3.30.300.30">
    <property type="match status" value="1"/>
</dbReference>
<sequence length="830" mass="94735">MRFIYDRNKVAVIFKDKEYTYKEIIQGIKYYATLLTLNPDDKVVITMENRPEMIFSIFSVWENIGTSIVLDSGYTPDQYAYAFKDSEPKYVFTSSKIVEVVRKGIELSGLDIKVIIVDDIEIPKDYIPSNYEVIIEDMTRVALILYTSGTTGQPKGVMLTFNNIESNIKAIREIQLVDENDRVLAILPYHHILPLNITLLMPMYFGTFLVILDEISSEALKTALKTYSISVIMGVPRVWELLHKVIMAKINSNWAAKKLFNICAKIDSEALSKRVFKKVSDELGGKMRVLASGGAKLSPEIINDFRTLGLRIIEGYGLTETSPVVAFNRPEHITVGSVGTVIPDVEVKIGEDSEILVRGANVMKGYYNNPVATQEAIDKDGWFHTGDLGKFEGNDLFVIGRKKEMIVLSNGKNINPGDIETSILKQTDLIKEIAVMEYNNHLMAIVYPDFDVIRRKQISNIKETLKWEIIDKYNVTAPKYRKILEIKIVKDELPKTKLGKIRRFMLKDFLKKMDTEGNEDVLQKKKVVVPEDVAYEYSVLKDYLEKNYNTKVEPDYHLELDLGLDSLDMVEILSFIESNFGVKIPEEKFSEMKNILEIAEYIKKSGGTYHEEGTNWKKILEQDIDEPLPKSSIVSKFTKFLFKPVLHFYFHLKKTNTDKVLNVPAIYVGNHQSFIDAFAFNESVSYKKLSDTYYIAVSVHFDSPMRKFLANRGNVIIIDINKNLKDTLQIAAKVLRNGKNLVIFPEGARTRDGELQEFKKTFAILSKELNIPVVPFGIKGAYEAMPYGSKFPSSKPIEINFFDSINPENYSIDEIVTKTRNTIKDWLDAK</sequence>
<dbReference type="SUPFAM" id="SSF56801">
    <property type="entry name" value="Acetyl-CoA synthetase-like"/>
    <property type="match status" value="1"/>
</dbReference>
<dbReference type="InterPro" id="IPR000873">
    <property type="entry name" value="AMP-dep_synth/lig_dom"/>
</dbReference>
<dbReference type="AlphaFoldDB" id="A0A7G9GZ10"/>
<evidence type="ECO:0000259" key="4">
    <source>
        <dbReference type="PROSITE" id="PS50075"/>
    </source>
</evidence>
<evidence type="ECO:0000256" key="1">
    <source>
        <dbReference type="ARBA" id="ARBA00022450"/>
    </source>
</evidence>
<dbReference type="InterPro" id="IPR020845">
    <property type="entry name" value="AMP-binding_CS"/>
</dbReference>
<evidence type="ECO:0000313" key="6">
    <source>
        <dbReference type="Proteomes" id="UP000515913"/>
    </source>
</evidence>
<comment type="catalytic activity">
    <reaction evidence="3">
        <text>a long-chain fatty acid + ATP + CoA = a long-chain fatty acyl-CoA + AMP + diphosphate</text>
        <dbReference type="Rhea" id="RHEA:15421"/>
        <dbReference type="ChEBI" id="CHEBI:30616"/>
        <dbReference type="ChEBI" id="CHEBI:33019"/>
        <dbReference type="ChEBI" id="CHEBI:57287"/>
        <dbReference type="ChEBI" id="CHEBI:57560"/>
        <dbReference type="ChEBI" id="CHEBI:83139"/>
        <dbReference type="ChEBI" id="CHEBI:456215"/>
        <dbReference type="EC" id="6.2.1.3"/>
    </reaction>
    <physiologicalReaction direction="left-to-right" evidence="3">
        <dbReference type="Rhea" id="RHEA:15422"/>
    </physiologicalReaction>
</comment>
<dbReference type="Gene3D" id="3.40.50.12780">
    <property type="entry name" value="N-terminal domain of ligase-like"/>
    <property type="match status" value="1"/>
</dbReference>
<evidence type="ECO:0000256" key="2">
    <source>
        <dbReference type="ARBA" id="ARBA00022553"/>
    </source>
</evidence>
<keyword evidence="2" id="KW-0597">Phosphoprotein</keyword>
<reference evidence="5 6" key="1">
    <citation type="submission" date="2020-08" db="EMBL/GenBank/DDBJ databases">
        <authorList>
            <person name="Liu C."/>
            <person name="Sun Q."/>
        </authorList>
    </citation>
    <scope>NUCLEOTIDE SEQUENCE [LARGE SCALE GENOMIC DNA]</scope>
    <source>
        <strain evidence="5 6">NSJ-57</strain>
    </source>
</reference>
<keyword evidence="1" id="KW-0596">Phosphopantetheine</keyword>
<dbReference type="Pfam" id="PF01553">
    <property type="entry name" value="Acyltransferase"/>
    <property type="match status" value="1"/>
</dbReference>
<dbReference type="Pfam" id="PF00501">
    <property type="entry name" value="AMP-binding"/>
    <property type="match status" value="1"/>
</dbReference>
<dbReference type="PANTHER" id="PTHR43272">
    <property type="entry name" value="LONG-CHAIN-FATTY-ACID--COA LIGASE"/>
    <property type="match status" value="1"/>
</dbReference>
<dbReference type="InterPro" id="IPR036736">
    <property type="entry name" value="ACP-like_sf"/>
</dbReference>
<dbReference type="InterPro" id="IPR009081">
    <property type="entry name" value="PP-bd_ACP"/>
</dbReference>
<dbReference type="PROSITE" id="PS50075">
    <property type="entry name" value="CARRIER"/>
    <property type="match status" value="1"/>
</dbReference>
<dbReference type="GO" id="GO:0004467">
    <property type="term" value="F:long-chain fatty acid-CoA ligase activity"/>
    <property type="evidence" value="ECO:0007669"/>
    <property type="project" value="UniProtKB-EC"/>
</dbReference>
<evidence type="ECO:0000313" key="5">
    <source>
        <dbReference type="EMBL" id="QNM16042.1"/>
    </source>
</evidence>
<dbReference type="KEGG" id="fho:H9Q81_04245"/>
<dbReference type="Pfam" id="PF00550">
    <property type="entry name" value="PP-binding"/>
    <property type="match status" value="1"/>
</dbReference>
<evidence type="ECO:0000256" key="3">
    <source>
        <dbReference type="ARBA" id="ARBA00024484"/>
    </source>
</evidence>
<dbReference type="InterPro" id="IPR006162">
    <property type="entry name" value="Ppantetheine_attach_site"/>
</dbReference>
<keyword evidence="6" id="KW-1185">Reference proteome</keyword>
<proteinExistence type="predicted"/>
<dbReference type="PROSITE" id="PS00455">
    <property type="entry name" value="AMP_BINDING"/>
    <property type="match status" value="1"/>
</dbReference>
<protein>
    <submittedName>
        <fullName evidence="5">AMP-binding protein</fullName>
    </submittedName>
</protein>
<dbReference type="GO" id="GO:0016746">
    <property type="term" value="F:acyltransferase activity"/>
    <property type="evidence" value="ECO:0007669"/>
    <property type="project" value="InterPro"/>
</dbReference>
<dbReference type="RefSeq" id="WP_101473784.1">
    <property type="nucleotide sequence ID" value="NZ_CP060637.1"/>
</dbReference>
<gene>
    <name evidence="5" type="ORF">H9Q81_04245</name>
</gene>
<dbReference type="SUPFAM" id="SSF47336">
    <property type="entry name" value="ACP-like"/>
    <property type="match status" value="1"/>
</dbReference>
<accession>A0A7G9GZ10</accession>
<dbReference type="InterPro" id="IPR042099">
    <property type="entry name" value="ANL_N_sf"/>
</dbReference>
<dbReference type="InterPro" id="IPR002123">
    <property type="entry name" value="Plipid/glycerol_acylTrfase"/>
</dbReference>
<name>A0A7G9GZ10_9FUSO</name>
<dbReference type="EMBL" id="CP060637">
    <property type="protein sequence ID" value="QNM16042.1"/>
    <property type="molecule type" value="Genomic_DNA"/>
</dbReference>
<dbReference type="SUPFAM" id="SSF69593">
    <property type="entry name" value="Glycerol-3-phosphate (1)-acyltransferase"/>
    <property type="match status" value="1"/>
</dbReference>
<dbReference type="SMART" id="SM00563">
    <property type="entry name" value="PlsC"/>
    <property type="match status" value="1"/>
</dbReference>
<dbReference type="PROSITE" id="PS00012">
    <property type="entry name" value="PHOSPHOPANTETHEINE"/>
    <property type="match status" value="1"/>
</dbReference>
<feature type="domain" description="Carrier" evidence="4">
    <location>
        <begin position="530"/>
        <end position="606"/>
    </location>
</feature>
<dbReference type="GO" id="GO:0016020">
    <property type="term" value="C:membrane"/>
    <property type="evidence" value="ECO:0007669"/>
    <property type="project" value="TreeGrafter"/>
</dbReference>
<dbReference type="Proteomes" id="UP000515913">
    <property type="component" value="Chromosome"/>
</dbReference>
<dbReference type="PANTHER" id="PTHR43272:SF52">
    <property type="entry name" value="AMP-DEPENDENT SYNTHETASE_LIGASE DOMAIN-CONTAINING PROTEIN"/>
    <property type="match status" value="1"/>
</dbReference>